<accession>A0A080ZR71</accession>
<evidence type="ECO:0000313" key="5">
    <source>
        <dbReference type="EMBL" id="ETO69132.1"/>
    </source>
</evidence>
<gene>
    <name evidence="5" type="ORF">F444_14199</name>
</gene>
<keyword evidence="5" id="KW-0808">Transferase</keyword>
<evidence type="ECO:0000256" key="1">
    <source>
        <dbReference type="ARBA" id="ARBA00022741"/>
    </source>
</evidence>
<dbReference type="PANTHER" id="PTHR24347">
    <property type="entry name" value="SERINE/THREONINE-PROTEIN KINASE"/>
    <property type="match status" value="1"/>
</dbReference>
<dbReference type="SUPFAM" id="SSF56112">
    <property type="entry name" value="Protein kinase-like (PK-like)"/>
    <property type="match status" value="1"/>
</dbReference>
<evidence type="ECO:0000259" key="4">
    <source>
        <dbReference type="PROSITE" id="PS50011"/>
    </source>
</evidence>
<dbReference type="InterPro" id="IPR011009">
    <property type="entry name" value="Kinase-like_dom_sf"/>
</dbReference>
<dbReference type="EMBL" id="ANJA01002580">
    <property type="protein sequence ID" value="ETO69132.1"/>
    <property type="molecule type" value="Genomic_DNA"/>
</dbReference>
<dbReference type="Gene3D" id="3.30.200.20">
    <property type="entry name" value="Phosphorylase Kinase, domain 1"/>
    <property type="match status" value="1"/>
</dbReference>
<dbReference type="Proteomes" id="UP000028582">
    <property type="component" value="Unassembled WGS sequence"/>
</dbReference>
<dbReference type="Gene3D" id="1.10.510.10">
    <property type="entry name" value="Transferase(Phosphotransferase) domain 1"/>
    <property type="match status" value="1"/>
</dbReference>
<proteinExistence type="predicted"/>
<feature type="region of interest" description="Disordered" evidence="3">
    <location>
        <begin position="351"/>
        <end position="385"/>
    </location>
</feature>
<dbReference type="SMART" id="SM00220">
    <property type="entry name" value="S_TKc"/>
    <property type="match status" value="1"/>
</dbReference>
<dbReference type="InterPro" id="IPR008271">
    <property type="entry name" value="Ser/Thr_kinase_AS"/>
</dbReference>
<keyword evidence="2" id="KW-0067">ATP-binding</keyword>
<evidence type="ECO:0000256" key="3">
    <source>
        <dbReference type="SAM" id="MobiDB-lite"/>
    </source>
</evidence>
<organism evidence="5 6">
    <name type="scientific">Phytophthora nicotianae P1976</name>
    <dbReference type="NCBI Taxonomy" id="1317066"/>
    <lineage>
        <taxon>Eukaryota</taxon>
        <taxon>Sar</taxon>
        <taxon>Stramenopiles</taxon>
        <taxon>Oomycota</taxon>
        <taxon>Peronosporomycetes</taxon>
        <taxon>Peronosporales</taxon>
        <taxon>Peronosporaceae</taxon>
        <taxon>Phytophthora</taxon>
    </lineage>
</organism>
<keyword evidence="5" id="KW-0418">Kinase</keyword>
<dbReference type="Pfam" id="PF00069">
    <property type="entry name" value="Pkinase"/>
    <property type="match status" value="1"/>
</dbReference>
<evidence type="ECO:0000256" key="2">
    <source>
        <dbReference type="ARBA" id="ARBA00022840"/>
    </source>
</evidence>
<dbReference type="FunFam" id="1.10.510.10:FF:000571">
    <property type="entry name" value="Maternal embryonic leucine zipper kinase"/>
    <property type="match status" value="1"/>
</dbReference>
<keyword evidence="1" id="KW-0547">Nucleotide-binding</keyword>
<dbReference type="GO" id="GO:0004672">
    <property type="term" value="F:protein kinase activity"/>
    <property type="evidence" value="ECO:0007669"/>
    <property type="project" value="InterPro"/>
</dbReference>
<protein>
    <submittedName>
        <fullName evidence="5">CAMK protein kinase</fullName>
    </submittedName>
</protein>
<name>A0A080ZR71_PHYNI</name>
<feature type="compositionally biased region" description="Polar residues" evidence="3">
    <location>
        <begin position="357"/>
        <end position="367"/>
    </location>
</feature>
<reference evidence="5 6" key="1">
    <citation type="submission" date="2013-11" db="EMBL/GenBank/DDBJ databases">
        <title>The Genome Sequence of Phytophthora parasitica P1976.</title>
        <authorList>
            <consortium name="The Broad Institute Genomics Platform"/>
            <person name="Russ C."/>
            <person name="Tyler B."/>
            <person name="Panabieres F."/>
            <person name="Shan W."/>
            <person name="Tripathy S."/>
            <person name="Grunwald N."/>
            <person name="Machado M."/>
            <person name="Johnson C.S."/>
            <person name="Walker B."/>
            <person name="Young S."/>
            <person name="Zeng Q."/>
            <person name="Gargeya S."/>
            <person name="Fitzgerald M."/>
            <person name="Haas B."/>
            <person name="Abouelleil A."/>
            <person name="Allen A.W."/>
            <person name="Alvarado L."/>
            <person name="Arachchi H.M."/>
            <person name="Berlin A.M."/>
            <person name="Chapman S.B."/>
            <person name="Gainer-Dewar J."/>
            <person name="Goldberg J."/>
            <person name="Griggs A."/>
            <person name="Gujja S."/>
            <person name="Hansen M."/>
            <person name="Howarth C."/>
            <person name="Imamovic A."/>
            <person name="Ireland A."/>
            <person name="Larimer J."/>
            <person name="McCowan C."/>
            <person name="Murphy C."/>
            <person name="Pearson M."/>
            <person name="Poon T.W."/>
            <person name="Priest M."/>
            <person name="Roberts A."/>
            <person name="Saif S."/>
            <person name="Shea T."/>
            <person name="Sisk P."/>
            <person name="Sykes S."/>
            <person name="Wortman J."/>
            <person name="Nusbaum C."/>
            <person name="Birren B."/>
        </authorList>
    </citation>
    <scope>NUCLEOTIDE SEQUENCE [LARGE SCALE GENOMIC DNA]</scope>
    <source>
        <strain evidence="5 6">P1976</strain>
    </source>
</reference>
<evidence type="ECO:0000313" key="6">
    <source>
        <dbReference type="Proteomes" id="UP000028582"/>
    </source>
</evidence>
<dbReference type="CDD" id="cd05117">
    <property type="entry name" value="STKc_CAMK"/>
    <property type="match status" value="1"/>
</dbReference>
<dbReference type="InterPro" id="IPR000719">
    <property type="entry name" value="Prot_kinase_dom"/>
</dbReference>
<feature type="domain" description="Protein kinase" evidence="4">
    <location>
        <begin position="19"/>
        <end position="303"/>
    </location>
</feature>
<sequence length="447" mass="48870">MGVCASRRWPSLTQFYEFDTPEVVLGDGTCSRVFRARERASGGLVAIKRLDKAKQQLINEDPVQWEREVALLRRCASHPNVVALHDVMETREFVYIVMELAEGGELFQALIDEGAYSEWDARRFIADLLEALRFLHELGIAHRDVKPENLLLTSTSPKLASIKLADFGLAALVEESSLLSNGRMTWAYCAPEVFKAAQLSESPDDMEASMPKPARSSQVGVQSDLWSVGIVLYVLLSGVHPFDPDGRQTRDQMISNIQSGQFSMTGPRWEAISSEAKDLISALLHVDPGARLTAAKALSHEWFKAQRTSRQSLAVSTDDTNNLQQYRHLMRRKFRTSVIAAVAADTLRRSLKKSRHSTGSVAGNETTEIAPVPSPGGEISPCQSSPASTSAAVVAVTGETSDACPPVATHSVLKHIFHHDSQEDSGSFEVMAAAATDADVNDITINV</sequence>
<dbReference type="OrthoDB" id="40902at2759"/>
<dbReference type="PROSITE" id="PS50011">
    <property type="entry name" value="PROTEIN_KINASE_DOM"/>
    <property type="match status" value="1"/>
</dbReference>
<dbReference type="GO" id="GO:0005524">
    <property type="term" value="F:ATP binding"/>
    <property type="evidence" value="ECO:0007669"/>
    <property type="project" value="UniProtKB-KW"/>
</dbReference>
<comment type="caution">
    <text evidence="5">The sequence shown here is derived from an EMBL/GenBank/DDBJ whole genome shotgun (WGS) entry which is preliminary data.</text>
</comment>
<dbReference type="AlphaFoldDB" id="A0A080ZR71"/>
<dbReference type="PROSITE" id="PS00108">
    <property type="entry name" value="PROTEIN_KINASE_ST"/>
    <property type="match status" value="1"/>
</dbReference>